<dbReference type="RefSeq" id="WP_123925539.1">
    <property type="nucleotide sequence ID" value="NZ_JBPSDP010000012.1"/>
</dbReference>
<accession>A0A3N4H344</accession>
<gene>
    <name evidence="1" type="ORF">EF294_03220</name>
</gene>
<proteinExistence type="predicted"/>
<name>A0A3N4H344_9ACTN</name>
<evidence type="ECO:0000313" key="1">
    <source>
        <dbReference type="EMBL" id="RPA65761.1"/>
    </source>
</evidence>
<dbReference type="EMBL" id="RKMH01000002">
    <property type="protein sequence ID" value="RPA65761.1"/>
    <property type="molecule type" value="Genomic_DNA"/>
</dbReference>
<dbReference type="AlphaFoldDB" id="A0A3N4H344"/>
<reference evidence="1 2" key="1">
    <citation type="submission" date="2018-11" db="EMBL/GenBank/DDBJ databases">
        <title>Draft genome sequence of Gordonia sp. RS15-1S isolated from rice stems.</title>
        <authorList>
            <person name="Muangham S."/>
        </authorList>
    </citation>
    <scope>NUCLEOTIDE SEQUENCE [LARGE SCALE GENOMIC DNA]</scope>
    <source>
        <strain evidence="1 2">RS15-1S</strain>
    </source>
</reference>
<protein>
    <recommendedName>
        <fullName evidence="3">DUF1918 domain-containing protein</fullName>
    </recommendedName>
</protein>
<comment type="caution">
    <text evidence="1">The sequence shown here is derived from an EMBL/GenBank/DDBJ whole genome shotgun (WGS) entry which is preliminary data.</text>
</comment>
<dbReference type="Proteomes" id="UP000267536">
    <property type="component" value="Unassembled WGS sequence"/>
</dbReference>
<keyword evidence="2" id="KW-1185">Reference proteome</keyword>
<evidence type="ECO:0000313" key="2">
    <source>
        <dbReference type="Proteomes" id="UP000267536"/>
    </source>
</evidence>
<sequence>MNPGDRVRGKDGRTYVILKVTEMHYGLVDPTRPPMIDAKNGQQVAHIAVRHEEVEPLPVQGVAQ</sequence>
<organism evidence="1 2">
    <name type="scientific">Gordonia oryzae</name>
    <dbReference type="NCBI Taxonomy" id="2487349"/>
    <lineage>
        <taxon>Bacteria</taxon>
        <taxon>Bacillati</taxon>
        <taxon>Actinomycetota</taxon>
        <taxon>Actinomycetes</taxon>
        <taxon>Mycobacteriales</taxon>
        <taxon>Gordoniaceae</taxon>
        <taxon>Gordonia</taxon>
    </lineage>
</organism>
<evidence type="ECO:0008006" key="3">
    <source>
        <dbReference type="Google" id="ProtNLM"/>
    </source>
</evidence>